<proteinExistence type="predicted"/>
<evidence type="ECO:0000313" key="3">
    <source>
        <dbReference type="EMBL" id="MBP2387716.1"/>
    </source>
</evidence>
<dbReference type="Proteomes" id="UP001296993">
    <property type="component" value="Unassembled WGS sequence"/>
</dbReference>
<reference evidence="3 4" key="1">
    <citation type="submission" date="2021-03" db="EMBL/GenBank/DDBJ databases">
        <title>Sequencing the genomes of 1000 actinobacteria strains.</title>
        <authorList>
            <person name="Klenk H.-P."/>
        </authorList>
    </citation>
    <scope>NUCLEOTIDE SEQUENCE [LARGE SCALE GENOMIC DNA]</scope>
    <source>
        <strain evidence="3 4">DSM 15797</strain>
    </source>
</reference>
<name>A0ABS4XHD0_9MICC</name>
<dbReference type="EMBL" id="JAGIOF010000001">
    <property type="protein sequence ID" value="MBP2387716.1"/>
    <property type="molecule type" value="Genomic_DNA"/>
</dbReference>
<feature type="chain" id="PRO_5045210412" evidence="2">
    <location>
        <begin position="24"/>
        <end position="428"/>
    </location>
</feature>
<evidence type="ECO:0000313" key="4">
    <source>
        <dbReference type="Proteomes" id="UP001296993"/>
    </source>
</evidence>
<accession>A0ABS4XHD0</accession>
<feature type="signal peptide" evidence="2">
    <location>
        <begin position="1"/>
        <end position="23"/>
    </location>
</feature>
<protein>
    <submittedName>
        <fullName evidence="3">Uncharacterized protein</fullName>
    </submittedName>
</protein>
<dbReference type="RefSeq" id="WP_210000154.1">
    <property type="nucleotide sequence ID" value="NZ_BAAAJY010000001.1"/>
</dbReference>
<evidence type="ECO:0000256" key="1">
    <source>
        <dbReference type="SAM" id="MobiDB-lite"/>
    </source>
</evidence>
<feature type="compositionally biased region" description="Polar residues" evidence="1">
    <location>
        <begin position="365"/>
        <end position="374"/>
    </location>
</feature>
<keyword evidence="4" id="KW-1185">Reference proteome</keyword>
<evidence type="ECO:0000256" key="2">
    <source>
        <dbReference type="SAM" id="SignalP"/>
    </source>
</evidence>
<organism evidence="3 4">
    <name type="scientific">Paeniglutamicibacter kerguelensis</name>
    <dbReference type="NCBI Taxonomy" id="254788"/>
    <lineage>
        <taxon>Bacteria</taxon>
        <taxon>Bacillati</taxon>
        <taxon>Actinomycetota</taxon>
        <taxon>Actinomycetes</taxon>
        <taxon>Micrococcales</taxon>
        <taxon>Micrococcaceae</taxon>
        <taxon>Paeniglutamicibacter</taxon>
    </lineage>
</organism>
<comment type="caution">
    <text evidence="3">The sequence shown here is derived from an EMBL/GenBank/DDBJ whole genome shotgun (WGS) entry which is preliminary data.</text>
</comment>
<feature type="region of interest" description="Disordered" evidence="1">
    <location>
        <begin position="349"/>
        <end position="391"/>
    </location>
</feature>
<sequence length="428" mass="46432">MRIAAANLLLLFAVAFPPAGALAASPKCALAPESALRLNPPKSNRAIQSFDYGPGGNVYFMQPSRNDTRLSRCFRTSAGKCVQRDSVKLPRFGHGESLEVYSKKGRTYAWVGSGARKTPPRYHSRTISLIEYIKAPKGSKKASYRRVGTLTDLASIVPGKSGAAARSAVALSDKQGRLAIRVQLGGPRSAAYYGIYKTAALTALMKKAPGNKLPIAKAKKLMVSQFKEPKTSKKAFQGFDIKGDGAKLKHLYVFRGYVGQTPTIYLYSWRNGGEVAKRGKRVIESKSTAGFEAEGIKVEADPMDTGGVHVQIGFNPTRRDSKDRRIFRLYRLAESASGLKAGAAVLPPCPAADPPSQKVNKHNQGDLSRGSNLLTGELPGAPVPQRDTVDPPEFCEDPLLQKFMWTLVPICSRSGGQNLAPYPLAYYR</sequence>
<gene>
    <name evidence="3" type="ORF">JOF47_003227</name>
</gene>
<keyword evidence="2" id="KW-0732">Signal</keyword>